<reference evidence="13 14" key="1">
    <citation type="journal article" date="2013" name="Genome Announc.">
        <title>Draft genome sequences for three mercury-methylating, sulfate-reducing bacteria.</title>
        <authorList>
            <person name="Brown S.D."/>
            <person name="Hurt R.A.Jr."/>
            <person name="Gilmour C.C."/>
            <person name="Elias D.A."/>
        </authorList>
    </citation>
    <scope>NUCLEOTIDE SEQUENCE [LARGE SCALE GENOMIC DNA]</scope>
    <source>
        <strain evidence="13 14">DSM 2059</strain>
    </source>
</reference>
<dbReference type="GO" id="GO:0046872">
    <property type="term" value="F:metal ion binding"/>
    <property type="evidence" value="ECO:0007669"/>
    <property type="project" value="UniProtKB-KW"/>
</dbReference>
<evidence type="ECO:0000256" key="6">
    <source>
        <dbReference type="ARBA" id="ARBA00022946"/>
    </source>
</evidence>
<dbReference type="PATRIC" id="fig|1121405.3.peg.924"/>
<keyword evidence="4" id="KW-0479">Metal-binding</keyword>
<dbReference type="InterPro" id="IPR017900">
    <property type="entry name" value="4Fe4S_Fe_S_CS"/>
</dbReference>
<dbReference type="PANTHER" id="PTHR11748">
    <property type="entry name" value="D-LACTATE DEHYDROGENASE"/>
    <property type="match status" value="1"/>
</dbReference>
<evidence type="ECO:0000256" key="5">
    <source>
        <dbReference type="ARBA" id="ARBA00022827"/>
    </source>
</evidence>
<dbReference type="Pfam" id="PF13183">
    <property type="entry name" value="Fer4_8"/>
    <property type="match status" value="1"/>
</dbReference>
<dbReference type="GO" id="GO:0008720">
    <property type="term" value="F:D-lactate dehydrogenase (NAD+) activity"/>
    <property type="evidence" value="ECO:0007669"/>
    <property type="project" value="TreeGrafter"/>
</dbReference>
<dbReference type="eggNOG" id="COG0277">
    <property type="taxonomic scope" value="Bacteria"/>
</dbReference>
<dbReference type="Proteomes" id="UP000014977">
    <property type="component" value="Unassembled WGS sequence"/>
</dbReference>
<dbReference type="EMBL" id="ATHJ01000062">
    <property type="protein sequence ID" value="EPR42917.1"/>
    <property type="molecule type" value="Genomic_DNA"/>
</dbReference>
<dbReference type="InterPro" id="IPR016164">
    <property type="entry name" value="FAD-linked_Oxase-like_C"/>
</dbReference>
<keyword evidence="5" id="KW-0274">FAD</keyword>
<dbReference type="SUPFAM" id="SSF46548">
    <property type="entry name" value="alpha-helical ferredoxin"/>
    <property type="match status" value="1"/>
</dbReference>
<dbReference type="InterPro" id="IPR016169">
    <property type="entry name" value="FAD-bd_PCMH_sub2"/>
</dbReference>
<comment type="caution">
    <text evidence="13">The sequence shown here is derived from an EMBL/GenBank/DDBJ whole genome shotgun (WGS) entry which is preliminary data.</text>
</comment>
<evidence type="ECO:0000256" key="2">
    <source>
        <dbReference type="ARBA" id="ARBA00008000"/>
    </source>
</evidence>
<dbReference type="Gene3D" id="3.30.70.2740">
    <property type="match status" value="1"/>
</dbReference>
<dbReference type="OrthoDB" id="9811557at2"/>
<dbReference type="InterPro" id="IPR017896">
    <property type="entry name" value="4Fe4S_Fe-S-bd"/>
</dbReference>
<proteinExistence type="inferred from homology"/>
<dbReference type="Gene3D" id="1.10.1060.10">
    <property type="entry name" value="Alpha-helical ferredoxin"/>
    <property type="match status" value="1"/>
</dbReference>
<dbReference type="InterPro" id="IPR036318">
    <property type="entry name" value="FAD-bd_PCMH-like_sf"/>
</dbReference>
<dbReference type="InterPro" id="IPR004113">
    <property type="entry name" value="FAD-bd_oxidored_4_C"/>
</dbReference>
<dbReference type="GO" id="GO:1903457">
    <property type="term" value="P:lactate catabolic process"/>
    <property type="evidence" value="ECO:0007669"/>
    <property type="project" value="TreeGrafter"/>
</dbReference>
<dbReference type="Pfam" id="PF02754">
    <property type="entry name" value="CCG"/>
    <property type="match status" value="2"/>
</dbReference>
<evidence type="ECO:0000259" key="12">
    <source>
        <dbReference type="PROSITE" id="PS51387"/>
    </source>
</evidence>
<dbReference type="SUPFAM" id="SSF56176">
    <property type="entry name" value="FAD-binding/transporter-associated domain-like"/>
    <property type="match status" value="1"/>
</dbReference>
<dbReference type="SUPFAM" id="SSF55103">
    <property type="entry name" value="FAD-linked oxidases, C-terminal domain"/>
    <property type="match status" value="1"/>
</dbReference>
<comment type="cofactor">
    <cofactor evidence="1">
        <name>FAD</name>
        <dbReference type="ChEBI" id="CHEBI:57692"/>
    </cofactor>
</comment>
<dbReference type="Gene3D" id="3.30.465.10">
    <property type="match status" value="1"/>
</dbReference>
<evidence type="ECO:0000256" key="4">
    <source>
        <dbReference type="ARBA" id="ARBA00022723"/>
    </source>
</evidence>
<keyword evidence="3" id="KW-0285">Flavoprotein</keyword>
<evidence type="ECO:0000256" key="8">
    <source>
        <dbReference type="ARBA" id="ARBA00023004"/>
    </source>
</evidence>
<dbReference type="Pfam" id="PF01565">
    <property type="entry name" value="FAD_binding_4"/>
    <property type="match status" value="1"/>
</dbReference>
<evidence type="ECO:0000256" key="7">
    <source>
        <dbReference type="ARBA" id="ARBA00023002"/>
    </source>
</evidence>
<keyword evidence="9" id="KW-0411">Iron-sulfur</keyword>
<evidence type="ECO:0000259" key="11">
    <source>
        <dbReference type="PROSITE" id="PS51379"/>
    </source>
</evidence>
<dbReference type="InterPro" id="IPR009051">
    <property type="entry name" value="Helical_ferredxn"/>
</dbReference>
<evidence type="ECO:0000256" key="3">
    <source>
        <dbReference type="ARBA" id="ARBA00022630"/>
    </source>
</evidence>
<dbReference type="GO" id="GO:0004458">
    <property type="term" value="F:D-lactate dehydrogenase (cytochrome) activity"/>
    <property type="evidence" value="ECO:0007669"/>
    <property type="project" value="UniProtKB-EC"/>
</dbReference>
<keyword evidence="7" id="KW-0560">Oxidoreductase</keyword>
<dbReference type="PROSITE" id="PS51379">
    <property type="entry name" value="4FE4S_FER_2"/>
    <property type="match status" value="1"/>
</dbReference>
<dbReference type="PROSITE" id="PS00198">
    <property type="entry name" value="4FE4S_FER_1"/>
    <property type="match status" value="1"/>
</dbReference>
<dbReference type="InterPro" id="IPR004017">
    <property type="entry name" value="Cys_rich_dom"/>
</dbReference>
<dbReference type="PANTHER" id="PTHR11748:SF111">
    <property type="entry name" value="D-LACTATE DEHYDROGENASE, MITOCHONDRIAL-RELATED"/>
    <property type="match status" value="1"/>
</dbReference>
<dbReference type="InterPro" id="IPR016167">
    <property type="entry name" value="FAD-bd_PCMH_sub1"/>
</dbReference>
<sequence length="946" mass="103514">MTENRFSALARSIAGDVRTDDLGRYLLSTDGSIFRKTPAAVVYPRHAGDVAKTVVFARSRGLSVHPRGAGSGLCGGALGGGIVVDFTRRMNRLIRLDTAGRTFECEPGYRLGELEAALAGKGLFFPPDPSSGEYATFGGMAATNASGAHSVKYGNVADYLLDAEVVTGDGRTLMLSELETRDAEALPPNLRALYRLYMENRGIIEGAYPPVRCNVAGYNLRGLVAGDRLRMTRLISGAEGTLGITVRLKFRLLEKPPHESLVVAFFDDIVAAATAVQRILPMGPSGIEIMDKSLLSLAGKTDPTLRDRIPIGADNVLMVEFDDFSAATCAGLAEAARECVETAGLAREAHLAVSAGEKARFWAVRKAAVPILYRLKGEKKILALIEDAAVPTDRLVPYFKGIYEILNRRRIPFVTYGHIAKGLLHTRPLLDLRKAGDAALLKPLADDVFELVHRLGGSVSGEHGDGRLRSAYIRRCYPDIWPLFIAVKRLLDPAGILNPEIKTLDDPNQMTGPLRYGPDYRAGEPGRNRLRWPEGFVREIEKCHGCSKCTTVTAATRMCPVYKLTRDEEASPKAKANALRGLISGALPERSLFERAFQRVMSRCVHCGSCFHECPSGVDIPRMAVEARARYVRRFGPTLEYRLLTAAEFAGRFARKLPDAVKGLADTRMARRAAERFAGISARRRPPHFPARDLFERVPGESGGGRFRVLYFAGCYATYIRPEIGEAAVKVLTAMDMTVSLPPQHCCGLPMLAKGMTRTAAKRIRRNLARWGRLAVAADAVVVTCSSCGLSLMQEWGYLCDTAEMRIVREKTMHISRLIERFPGRLNLAPLGVKVAYHLPCHLNVQPSPKSALKLLSRIPGLETIDLDSRCCGMAGIWGMSAANIDLSRRIGAEMIHRLDRSGADFGATDCPTCRMQMEDMSGKPVRHPIEIVAAALPGQPHRQRG</sequence>
<dbReference type="PROSITE" id="PS51387">
    <property type="entry name" value="FAD_PCMH"/>
    <property type="match status" value="1"/>
</dbReference>
<dbReference type="Gene3D" id="3.30.43.10">
    <property type="entry name" value="Uridine Diphospho-n-acetylenolpyruvylglucosamine Reductase, domain 2"/>
    <property type="match status" value="1"/>
</dbReference>
<keyword evidence="6" id="KW-0809">Transit peptide</keyword>
<dbReference type="STRING" id="897.B2D07_01260"/>
<organism evidence="13 14">
    <name type="scientific">Desulfococcus multivorans DSM 2059</name>
    <dbReference type="NCBI Taxonomy" id="1121405"/>
    <lineage>
        <taxon>Bacteria</taxon>
        <taxon>Pseudomonadati</taxon>
        <taxon>Thermodesulfobacteriota</taxon>
        <taxon>Desulfobacteria</taxon>
        <taxon>Desulfobacterales</taxon>
        <taxon>Desulfococcaceae</taxon>
        <taxon>Desulfococcus</taxon>
    </lineage>
</organism>
<evidence type="ECO:0000256" key="9">
    <source>
        <dbReference type="ARBA" id="ARBA00023014"/>
    </source>
</evidence>
<protein>
    <recommendedName>
        <fullName evidence="10">D-lactate dehydrogenase (cytochrome)</fullName>
        <ecNumber evidence="10">1.1.2.4</ecNumber>
    </recommendedName>
</protein>
<dbReference type="GO" id="GO:0071949">
    <property type="term" value="F:FAD binding"/>
    <property type="evidence" value="ECO:0007669"/>
    <property type="project" value="InterPro"/>
</dbReference>
<feature type="domain" description="FAD-binding PCMH-type" evidence="12">
    <location>
        <begin position="34"/>
        <end position="255"/>
    </location>
</feature>
<evidence type="ECO:0000256" key="10">
    <source>
        <dbReference type="ARBA" id="ARBA00038897"/>
    </source>
</evidence>
<dbReference type="Gene3D" id="3.30.70.2190">
    <property type="match status" value="1"/>
</dbReference>
<evidence type="ECO:0000256" key="1">
    <source>
        <dbReference type="ARBA" id="ARBA00001974"/>
    </source>
</evidence>
<feature type="domain" description="4Fe-4S ferredoxin-type" evidence="11">
    <location>
        <begin position="595"/>
        <end position="626"/>
    </location>
</feature>
<dbReference type="Pfam" id="PF02913">
    <property type="entry name" value="FAD-oxidase_C"/>
    <property type="match status" value="1"/>
</dbReference>
<accession>S7U0Q9</accession>
<dbReference type="InterPro" id="IPR016166">
    <property type="entry name" value="FAD-bd_PCMH"/>
</dbReference>
<dbReference type="InterPro" id="IPR006094">
    <property type="entry name" value="Oxid_FAD_bind_N"/>
</dbReference>
<dbReference type="RefSeq" id="WP_020875884.1">
    <property type="nucleotide sequence ID" value="NZ_ATHJ01000062.1"/>
</dbReference>
<gene>
    <name evidence="13" type="ORF">dsmv_1500</name>
</gene>
<evidence type="ECO:0000313" key="13">
    <source>
        <dbReference type="EMBL" id="EPR42917.1"/>
    </source>
</evidence>
<dbReference type="EC" id="1.1.2.4" evidence="10"/>
<evidence type="ECO:0000313" key="14">
    <source>
        <dbReference type="Proteomes" id="UP000014977"/>
    </source>
</evidence>
<keyword evidence="8" id="KW-0408">Iron</keyword>
<dbReference type="GO" id="GO:0051536">
    <property type="term" value="F:iron-sulfur cluster binding"/>
    <property type="evidence" value="ECO:0007669"/>
    <property type="project" value="UniProtKB-KW"/>
</dbReference>
<keyword evidence="14" id="KW-1185">Reference proteome</keyword>
<comment type="similarity">
    <text evidence="2">Belongs to the FAD-binding oxidoreductase/transferase type 4 family.</text>
</comment>
<dbReference type="eggNOG" id="COG0247">
    <property type="taxonomic scope" value="Bacteria"/>
</dbReference>
<name>S7U0Q9_DESML</name>
<dbReference type="AlphaFoldDB" id="S7U0Q9"/>